<dbReference type="InterPro" id="IPR000192">
    <property type="entry name" value="Aminotrans_V_dom"/>
</dbReference>
<feature type="domain" description="Aminotransferase class V" evidence="1">
    <location>
        <begin position="52"/>
        <end position="368"/>
    </location>
</feature>
<dbReference type="Gene3D" id="3.40.640.10">
    <property type="entry name" value="Type I PLP-dependent aspartate aminotransferase-like (Major domain)"/>
    <property type="match status" value="1"/>
</dbReference>
<accession>A0AAN6YGX7</accession>
<proteinExistence type="predicted"/>
<evidence type="ECO:0000313" key="2">
    <source>
        <dbReference type="EMBL" id="KAK4216452.1"/>
    </source>
</evidence>
<keyword evidence="3" id="KW-1185">Reference proteome</keyword>
<dbReference type="Proteomes" id="UP001301769">
    <property type="component" value="Unassembled WGS sequence"/>
</dbReference>
<dbReference type="AlphaFoldDB" id="A0AAN6YGX7"/>
<dbReference type="InterPro" id="IPR015422">
    <property type="entry name" value="PyrdxlP-dep_Trfase_small"/>
</dbReference>
<dbReference type="SUPFAM" id="SSF53383">
    <property type="entry name" value="PLP-dependent transferases"/>
    <property type="match status" value="1"/>
</dbReference>
<sequence>MATTPLFPVGAFHTESGVTYLHTAGEGLPPRAQHSRGFERYVTDKSQGAQGRARIGAEVEKVRGLAAKLWSVQPDDVGFVCSVAEGISILLESIDWREGDNVVLDPREFPSVAAPFALKAQRAKSGPVPEIRCADATGLAKAANSKTRLIAISHVSFLDGNRADLDYYRRVADGVGALLVVDYSQASGWCPIDASIADFAFGVAYKWLLGATGTAIAYWNRSRQPNWQPVTSGWFSLTTGRVTSERPNWATGALETRNDGMCFTRGNPSHPSIYVLGETLTFLAQWDAAKVEAHVQSLTEALLEELERAGIAPSTPRPKERHGASVCIDTVHADAIVGELAKVGLYASGGLGRIRFSFHGYSKLGDVKRLMGVFPAIYTKYHHGKKGESKL</sequence>
<dbReference type="PANTHER" id="PTHR43586">
    <property type="entry name" value="CYSTEINE DESULFURASE"/>
    <property type="match status" value="1"/>
</dbReference>
<name>A0AAN6YGX7_9PEZI</name>
<dbReference type="Pfam" id="PF00266">
    <property type="entry name" value="Aminotran_5"/>
    <property type="match status" value="1"/>
</dbReference>
<dbReference type="InterPro" id="IPR015424">
    <property type="entry name" value="PyrdxlP-dep_Trfase"/>
</dbReference>
<protein>
    <submittedName>
        <fullName evidence="2">Pyridoxal phosphate-dependent transferase</fullName>
    </submittedName>
</protein>
<reference evidence="2" key="1">
    <citation type="journal article" date="2023" name="Mol. Phylogenet. Evol.">
        <title>Genome-scale phylogeny and comparative genomics of the fungal order Sordariales.</title>
        <authorList>
            <person name="Hensen N."/>
            <person name="Bonometti L."/>
            <person name="Westerberg I."/>
            <person name="Brannstrom I.O."/>
            <person name="Guillou S."/>
            <person name="Cros-Aarteil S."/>
            <person name="Calhoun S."/>
            <person name="Haridas S."/>
            <person name="Kuo A."/>
            <person name="Mondo S."/>
            <person name="Pangilinan J."/>
            <person name="Riley R."/>
            <person name="LaButti K."/>
            <person name="Andreopoulos B."/>
            <person name="Lipzen A."/>
            <person name="Chen C."/>
            <person name="Yan M."/>
            <person name="Daum C."/>
            <person name="Ng V."/>
            <person name="Clum A."/>
            <person name="Steindorff A."/>
            <person name="Ohm R.A."/>
            <person name="Martin F."/>
            <person name="Silar P."/>
            <person name="Natvig D.O."/>
            <person name="Lalanne C."/>
            <person name="Gautier V."/>
            <person name="Ament-Velasquez S.L."/>
            <person name="Kruys A."/>
            <person name="Hutchinson M.I."/>
            <person name="Powell A.J."/>
            <person name="Barry K."/>
            <person name="Miller A.N."/>
            <person name="Grigoriev I.V."/>
            <person name="Debuchy R."/>
            <person name="Gladieux P."/>
            <person name="Hiltunen Thoren M."/>
            <person name="Johannesson H."/>
        </authorList>
    </citation>
    <scope>NUCLEOTIDE SEQUENCE</scope>
    <source>
        <strain evidence="2">PSN293</strain>
    </source>
</reference>
<dbReference type="Gene3D" id="3.90.1150.10">
    <property type="entry name" value="Aspartate Aminotransferase, domain 1"/>
    <property type="match status" value="1"/>
</dbReference>
<dbReference type="InterPro" id="IPR015421">
    <property type="entry name" value="PyrdxlP-dep_Trfase_major"/>
</dbReference>
<dbReference type="EMBL" id="MU858068">
    <property type="protein sequence ID" value="KAK4216452.1"/>
    <property type="molecule type" value="Genomic_DNA"/>
</dbReference>
<evidence type="ECO:0000259" key="1">
    <source>
        <dbReference type="Pfam" id="PF00266"/>
    </source>
</evidence>
<gene>
    <name evidence="2" type="ORF">QBC37DRAFT_90620</name>
</gene>
<keyword evidence="2" id="KW-0808">Transferase</keyword>
<comment type="caution">
    <text evidence="2">The sequence shown here is derived from an EMBL/GenBank/DDBJ whole genome shotgun (WGS) entry which is preliminary data.</text>
</comment>
<dbReference type="PANTHER" id="PTHR43586:SF15">
    <property type="entry name" value="BLR3095 PROTEIN"/>
    <property type="match status" value="1"/>
</dbReference>
<dbReference type="GO" id="GO:0016740">
    <property type="term" value="F:transferase activity"/>
    <property type="evidence" value="ECO:0007669"/>
    <property type="project" value="UniProtKB-KW"/>
</dbReference>
<organism evidence="2 3">
    <name type="scientific">Rhypophila decipiens</name>
    <dbReference type="NCBI Taxonomy" id="261697"/>
    <lineage>
        <taxon>Eukaryota</taxon>
        <taxon>Fungi</taxon>
        <taxon>Dikarya</taxon>
        <taxon>Ascomycota</taxon>
        <taxon>Pezizomycotina</taxon>
        <taxon>Sordariomycetes</taxon>
        <taxon>Sordariomycetidae</taxon>
        <taxon>Sordariales</taxon>
        <taxon>Naviculisporaceae</taxon>
        <taxon>Rhypophila</taxon>
    </lineage>
</organism>
<evidence type="ECO:0000313" key="3">
    <source>
        <dbReference type="Proteomes" id="UP001301769"/>
    </source>
</evidence>
<reference evidence="2" key="2">
    <citation type="submission" date="2023-05" db="EMBL/GenBank/DDBJ databases">
        <authorList>
            <consortium name="Lawrence Berkeley National Laboratory"/>
            <person name="Steindorff A."/>
            <person name="Hensen N."/>
            <person name="Bonometti L."/>
            <person name="Westerberg I."/>
            <person name="Brannstrom I.O."/>
            <person name="Guillou S."/>
            <person name="Cros-Aarteil S."/>
            <person name="Calhoun S."/>
            <person name="Haridas S."/>
            <person name="Kuo A."/>
            <person name="Mondo S."/>
            <person name="Pangilinan J."/>
            <person name="Riley R."/>
            <person name="Labutti K."/>
            <person name="Andreopoulos B."/>
            <person name="Lipzen A."/>
            <person name="Chen C."/>
            <person name="Yanf M."/>
            <person name="Daum C."/>
            <person name="Ng V."/>
            <person name="Clum A."/>
            <person name="Ohm R."/>
            <person name="Martin F."/>
            <person name="Silar P."/>
            <person name="Natvig D."/>
            <person name="Lalanne C."/>
            <person name="Gautier V."/>
            <person name="Ament-Velasquez S.L."/>
            <person name="Kruys A."/>
            <person name="Hutchinson M.I."/>
            <person name="Powell A.J."/>
            <person name="Barry K."/>
            <person name="Miller A.N."/>
            <person name="Grigoriev I.V."/>
            <person name="Debuchy R."/>
            <person name="Gladieux P."/>
            <person name="Thoren M.H."/>
            <person name="Johannesson H."/>
        </authorList>
    </citation>
    <scope>NUCLEOTIDE SEQUENCE</scope>
    <source>
        <strain evidence="2">PSN293</strain>
    </source>
</reference>